<dbReference type="KEGG" id="ssai:N0B31_18495"/>
<dbReference type="GeneID" id="74944455"/>
<organism evidence="1 2">
    <name type="scientific">Salinirubellus salinus</name>
    <dbReference type="NCBI Taxonomy" id="1364945"/>
    <lineage>
        <taxon>Archaea</taxon>
        <taxon>Methanobacteriati</taxon>
        <taxon>Methanobacteriota</taxon>
        <taxon>Stenosarchaea group</taxon>
        <taxon>Halobacteria</taxon>
        <taxon>Halobacteriales</taxon>
        <taxon>Natronomonadaceae</taxon>
        <taxon>Salinirubellus</taxon>
    </lineage>
</organism>
<dbReference type="Gene3D" id="3.30.530.20">
    <property type="match status" value="1"/>
</dbReference>
<sequence>MATLTFERTVAVPHDVAWDVLRDQAAFRDAAPNLSEVDLPEGLAVGAPRRCADTDGRWWDETCTRYDPGRAYAFAVDAPNSPVHRRLFRSFGGTFEVTPEDGGDRSRVSMQFDYEPRYGPLGRLLVRLGRGRFERVGETTLENLEAEMHERATATA</sequence>
<dbReference type="EMBL" id="CP104003">
    <property type="protein sequence ID" value="UWM54095.1"/>
    <property type="molecule type" value="Genomic_DNA"/>
</dbReference>
<keyword evidence="2" id="KW-1185">Reference proteome</keyword>
<dbReference type="AlphaFoldDB" id="A0A9E7R1N3"/>
<dbReference type="CDD" id="cd07821">
    <property type="entry name" value="PYR_PYL_RCAR_like"/>
    <property type="match status" value="1"/>
</dbReference>
<accession>A0A9E7R1N3</accession>
<reference evidence="1" key="1">
    <citation type="submission" date="2022-09" db="EMBL/GenBank/DDBJ databases">
        <title>Diverse halophilic archaea isolated from saline environments.</title>
        <authorList>
            <person name="Cui H.-L."/>
        </authorList>
    </citation>
    <scope>NUCLEOTIDE SEQUENCE</scope>
    <source>
        <strain evidence="1">ZS-35-S2</strain>
    </source>
</reference>
<name>A0A9E7R1N3_9EURY</name>
<dbReference type="Pfam" id="PF10604">
    <property type="entry name" value="Polyketide_cyc2"/>
    <property type="match status" value="1"/>
</dbReference>
<dbReference type="RefSeq" id="WP_260593089.1">
    <property type="nucleotide sequence ID" value="NZ_CP104003.1"/>
</dbReference>
<dbReference type="InterPro" id="IPR019587">
    <property type="entry name" value="Polyketide_cyclase/dehydratase"/>
</dbReference>
<dbReference type="Proteomes" id="UP001057580">
    <property type="component" value="Chromosome"/>
</dbReference>
<evidence type="ECO:0000313" key="1">
    <source>
        <dbReference type="EMBL" id="UWM54095.1"/>
    </source>
</evidence>
<protein>
    <submittedName>
        <fullName evidence="1">SRPBCC family protein</fullName>
    </submittedName>
</protein>
<dbReference type="SUPFAM" id="SSF55961">
    <property type="entry name" value="Bet v1-like"/>
    <property type="match status" value="1"/>
</dbReference>
<evidence type="ECO:0000313" key="2">
    <source>
        <dbReference type="Proteomes" id="UP001057580"/>
    </source>
</evidence>
<gene>
    <name evidence="1" type="ORF">N0B31_18495</name>
</gene>
<proteinExistence type="predicted"/>
<dbReference type="InterPro" id="IPR023393">
    <property type="entry name" value="START-like_dom_sf"/>
</dbReference>